<comment type="caution">
    <text evidence="1">The sequence shown here is derived from an EMBL/GenBank/DDBJ whole genome shotgun (WGS) entry which is preliminary data.</text>
</comment>
<dbReference type="Proteomes" id="UP000678374">
    <property type="component" value="Unassembled WGS sequence"/>
</dbReference>
<dbReference type="EMBL" id="JAGQDE010000008">
    <property type="protein sequence ID" value="MBQ0959420.1"/>
    <property type="molecule type" value="Genomic_DNA"/>
</dbReference>
<evidence type="ECO:0000313" key="1">
    <source>
        <dbReference type="EMBL" id="MBQ0959420.1"/>
    </source>
</evidence>
<name>A0A940YFX8_9BURK</name>
<proteinExistence type="predicted"/>
<dbReference type="AlphaFoldDB" id="A0A940YFX8"/>
<accession>A0A940YFX8</accession>
<protein>
    <submittedName>
        <fullName evidence="1">DUF4936 family protein</fullName>
    </submittedName>
</protein>
<gene>
    <name evidence="1" type="ORF">KAK06_10710</name>
</gene>
<organism evidence="1 2">
    <name type="scientific">Ideonella aquatica</name>
    <dbReference type="NCBI Taxonomy" id="2824119"/>
    <lineage>
        <taxon>Bacteria</taxon>
        <taxon>Pseudomonadati</taxon>
        <taxon>Pseudomonadota</taxon>
        <taxon>Betaproteobacteria</taxon>
        <taxon>Burkholderiales</taxon>
        <taxon>Sphaerotilaceae</taxon>
        <taxon>Ideonella</taxon>
    </lineage>
</organism>
<evidence type="ECO:0000313" key="2">
    <source>
        <dbReference type="Proteomes" id="UP000678374"/>
    </source>
</evidence>
<dbReference type="RefSeq" id="WP_210802068.1">
    <property type="nucleotide sequence ID" value="NZ_JAGQDE010000008.1"/>
</dbReference>
<keyword evidence="2" id="KW-1185">Reference proteome</keyword>
<dbReference type="Pfam" id="PF16290">
    <property type="entry name" value="DUF4936"/>
    <property type="match status" value="1"/>
</dbReference>
<sequence length="112" mass="12137">MPPERAGPVPGTAWFIYYRVDSPQGLKVIVQARGLIAEACTACPGLRGQLMQRPQPDAATGELTLMEIYHLPPTLDAPGQQALQVLLSRLAHERLGAALAGRRHLEVFEPCA</sequence>
<reference evidence="1" key="1">
    <citation type="submission" date="2021-04" db="EMBL/GenBank/DDBJ databases">
        <title>The genome sequence of Ideonella sp. 4Y11.</title>
        <authorList>
            <person name="Liu Y."/>
        </authorList>
    </citation>
    <scope>NUCLEOTIDE SEQUENCE</scope>
    <source>
        <strain evidence="1">4Y11</strain>
    </source>
</reference>
<dbReference type="InterPro" id="IPR032556">
    <property type="entry name" value="DUF4936"/>
</dbReference>